<dbReference type="OMA" id="PIRAGWM"/>
<dbReference type="InParanoid" id="E3LVA4"/>
<feature type="transmembrane region" description="Helical" evidence="9">
    <location>
        <begin position="20"/>
        <end position="42"/>
    </location>
</feature>
<dbReference type="GO" id="GO:0005789">
    <property type="term" value="C:endoplasmic reticulum membrane"/>
    <property type="evidence" value="ECO:0007669"/>
    <property type="project" value="UniProtKB-SubCell"/>
</dbReference>
<feature type="region of interest" description="Disordered" evidence="8">
    <location>
        <begin position="167"/>
        <end position="186"/>
    </location>
</feature>
<evidence type="ECO:0000256" key="3">
    <source>
        <dbReference type="ARBA" id="ARBA00015033"/>
    </source>
</evidence>
<dbReference type="STRING" id="31234.E3LVA4"/>
<evidence type="ECO:0000256" key="9">
    <source>
        <dbReference type="SAM" id="Phobius"/>
    </source>
</evidence>
<dbReference type="Proteomes" id="UP000008281">
    <property type="component" value="Unassembled WGS sequence"/>
</dbReference>
<dbReference type="OrthoDB" id="10012212at2759"/>
<accession>E3LVA4</accession>
<protein>
    <recommendedName>
        <fullName evidence="3">Transmembrane protein 208</fullName>
    </recommendedName>
</protein>
<dbReference type="PANTHER" id="PTHR13505">
    <property type="entry name" value="TRANSMEMBRANE PROTEIN 208"/>
    <property type="match status" value="1"/>
</dbReference>
<name>E3LVA4_CAERE</name>
<dbReference type="GO" id="GO:0005773">
    <property type="term" value="C:vacuole"/>
    <property type="evidence" value="ECO:0007669"/>
    <property type="project" value="GOC"/>
</dbReference>
<evidence type="ECO:0000313" key="10">
    <source>
        <dbReference type="EMBL" id="EFP12496.1"/>
    </source>
</evidence>
<comment type="similarity">
    <text evidence="2">Belongs to the TMEM208 family.</text>
</comment>
<evidence type="ECO:0000256" key="5">
    <source>
        <dbReference type="ARBA" id="ARBA00022824"/>
    </source>
</evidence>
<dbReference type="EMBL" id="DS268416">
    <property type="protein sequence ID" value="EFP12496.1"/>
    <property type="molecule type" value="Genomic_DNA"/>
</dbReference>
<keyword evidence="5" id="KW-0256">Endoplasmic reticulum</keyword>
<sequence length="186" mass="21020">MVKQATKGQKEIYEENQATVTTYSVASTVSMAIYYSSCMFLSQCSSTDYVFFAISALVQIFAILFMKSLASQLNFFFDQFKTNLSFLEAKLDEKGHVLDAGADLNDPEAFGEYCKDAIILSVITQLVSLYTTWGFLLLLAFPAAATYKFVAGFLLPWFTAGSDAEDVDDKKQKKMDRRREKVVYRR</sequence>
<evidence type="ECO:0000256" key="6">
    <source>
        <dbReference type="ARBA" id="ARBA00022989"/>
    </source>
</evidence>
<dbReference type="Pfam" id="PF05620">
    <property type="entry name" value="TMEM208_SND2"/>
    <property type="match status" value="2"/>
</dbReference>
<keyword evidence="7 9" id="KW-0472">Membrane</keyword>
<keyword evidence="4 9" id="KW-0812">Transmembrane</keyword>
<dbReference type="HOGENOM" id="CLU_094308_3_0_1"/>
<dbReference type="InterPro" id="IPR008506">
    <property type="entry name" value="SND2/TMEM208"/>
</dbReference>
<evidence type="ECO:0000256" key="2">
    <source>
        <dbReference type="ARBA" id="ARBA00009950"/>
    </source>
</evidence>
<evidence type="ECO:0000256" key="1">
    <source>
        <dbReference type="ARBA" id="ARBA00004477"/>
    </source>
</evidence>
<dbReference type="PANTHER" id="PTHR13505:SF7">
    <property type="entry name" value="TRANSMEMBRANE PROTEIN 208"/>
    <property type="match status" value="1"/>
</dbReference>
<organism evidence="11">
    <name type="scientific">Caenorhabditis remanei</name>
    <name type="common">Caenorhabditis vulgaris</name>
    <dbReference type="NCBI Taxonomy" id="31234"/>
    <lineage>
        <taxon>Eukaryota</taxon>
        <taxon>Metazoa</taxon>
        <taxon>Ecdysozoa</taxon>
        <taxon>Nematoda</taxon>
        <taxon>Chromadorea</taxon>
        <taxon>Rhabditida</taxon>
        <taxon>Rhabditina</taxon>
        <taxon>Rhabditomorpha</taxon>
        <taxon>Rhabditoidea</taxon>
        <taxon>Rhabditidae</taxon>
        <taxon>Peloderinae</taxon>
        <taxon>Caenorhabditis</taxon>
    </lineage>
</organism>
<dbReference type="FunCoup" id="E3LVA4">
    <property type="interactions" value="714"/>
</dbReference>
<dbReference type="GO" id="GO:0006624">
    <property type="term" value="P:vacuolar protein processing"/>
    <property type="evidence" value="ECO:0007669"/>
    <property type="project" value="TreeGrafter"/>
</dbReference>
<comment type="subcellular location">
    <subcellularLocation>
        <location evidence="1">Endoplasmic reticulum membrane</location>
        <topology evidence="1">Multi-pass membrane protein</topology>
    </subcellularLocation>
</comment>
<dbReference type="AlphaFoldDB" id="E3LVA4"/>
<evidence type="ECO:0000256" key="4">
    <source>
        <dbReference type="ARBA" id="ARBA00022692"/>
    </source>
</evidence>
<evidence type="ECO:0000313" key="11">
    <source>
        <dbReference type="Proteomes" id="UP000008281"/>
    </source>
</evidence>
<evidence type="ECO:0000256" key="7">
    <source>
        <dbReference type="ARBA" id="ARBA00023136"/>
    </source>
</evidence>
<feature type="compositionally biased region" description="Basic and acidic residues" evidence="8">
    <location>
        <begin position="177"/>
        <end position="186"/>
    </location>
</feature>
<proteinExistence type="inferred from homology"/>
<dbReference type="eggNOG" id="KOG3269">
    <property type="taxonomic scope" value="Eukaryota"/>
</dbReference>
<reference evidence="10" key="1">
    <citation type="submission" date="2007-07" db="EMBL/GenBank/DDBJ databases">
        <title>PCAP assembly of the Caenorhabditis remanei genome.</title>
        <authorList>
            <consortium name="The Caenorhabditis remanei Sequencing Consortium"/>
            <person name="Wilson R.K."/>
        </authorList>
    </citation>
    <scope>NUCLEOTIDE SEQUENCE [LARGE SCALE GENOMIC DNA]</scope>
    <source>
        <strain evidence="10">PB4641</strain>
    </source>
</reference>
<gene>
    <name evidence="10" type="ORF">CRE_29483</name>
</gene>
<feature type="transmembrane region" description="Helical" evidence="9">
    <location>
        <begin position="49"/>
        <end position="70"/>
    </location>
</feature>
<feature type="transmembrane region" description="Helical" evidence="9">
    <location>
        <begin position="117"/>
        <end position="141"/>
    </location>
</feature>
<keyword evidence="11" id="KW-1185">Reference proteome</keyword>
<evidence type="ECO:0000256" key="8">
    <source>
        <dbReference type="SAM" id="MobiDB-lite"/>
    </source>
</evidence>
<keyword evidence="6 9" id="KW-1133">Transmembrane helix</keyword>